<reference evidence="1" key="1">
    <citation type="submission" date="2021-02" db="EMBL/GenBank/DDBJ databases">
        <title>Natronoglycomyces albus gen. nov., sp. nov, a haloalkaliphilic actinobacterium from a soda solonchak soil.</title>
        <authorList>
            <person name="Sorokin D.Y."/>
            <person name="Khijniak T.V."/>
            <person name="Zakharycheva A.P."/>
            <person name="Boueva O.V."/>
            <person name="Ariskina E.V."/>
            <person name="Hahnke R.L."/>
            <person name="Bunk B."/>
            <person name="Sproer C."/>
            <person name="Schumann P."/>
            <person name="Evtushenko L.I."/>
            <person name="Kublanov I.V."/>
        </authorList>
    </citation>
    <scope>NUCLEOTIDE SEQUENCE</scope>
    <source>
        <strain evidence="1">DSM 106290</strain>
    </source>
</reference>
<organism evidence="1 2">
    <name type="scientific">Natronoglycomyces albus</name>
    <dbReference type="NCBI Taxonomy" id="2811108"/>
    <lineage>
        <taxon>Bacteria</taxon>
        <taxon>Bacillati</taxon>
        <taxon>Actinomycetota</taxon>
        <taxon>Actinomycetes</taxon>
        <taxon>Glycomycetales</taxon>
        <taxon>Glycomycetaceae</taxon>
        <taxon>Natronoglycomyces</taxon>
    </lineage>
</organism>
<sequence>MSMRAREFTLGVFELGQDKVEVSIRQGDMTGLARLSYLDPDDPAEIGVVAGLDVGNPKLRTRMLLPHRERLALIERTAYTWNTALEGTNA</sequence>
<protein>
    <submittedName>
        <fullName evidence="1">Uncharacterized protein</fullName>
    </submittedName>
</protein>
<keyword evidence="2" id="KW-1185">Reference proteome</keyword>
<dbReference type="KEGG" id="nav:JQS30_06320"/>
<gene>
    <name evidence="1" type="ORF">JQS30_06320</name>
</gene>
<name>A0A895XTA7_9ACTN</name>
<evidence type="ECO:0000313" key="1">
    <source>
        <dbReference type="EMBL" id="QSB06515.1"/>
    </source>
</evidence>
<dbReference type="EMBL" id="CP070496">
    <property type="protein sequence ID" value="QSB06515.1"/>
    <property type="molecule type" value="Genomic_DNA"/>
</dbReference>
<accession>A0A895XTA7</accession>
<proteinExistence type="predicted"/>
<evidence type="ECO:0000313" key="2">
    <source>
        <dbReference type="Proteomes" id="UP000662939"/>
    </source>
</evidence>
<dbReference type="RefSeq" id="WP_213172526.1">
    <property type="nucleotide sequence ID" value="NZ_CP070496.1"/>
</dbReference>
<dbReference type="Proteomes" id="UP000662939">
    <property type="component" value="Chromosome"/>
</dbReference>
<dbReference type="AlphaFoldDB" id="A0A895XTA7"/>